<protein>
    <submittedName>
        <fullName evidence="1">Uncharacterized protein</fullName>
    </submittedName>
</protein>
<organism evidence="1 2">
    <name type="scientific">Drosophila willistoni</name>
    <name type="common">Fruit fly</name>
    <dbReference type="NCBI Taxonomy" id="7260"/>
    <lineage>
        <taxon>Eukaryota</taxon>
        <taxon>Metazoa</taxon>
        <taxon>Ecdysozoa</taxon>
        <taxon>Arthropoda</taxon>
        <taxon>Hexapoda</taxon>
        <taxon>Insecta</taxon>
        <taxon>Pterygota</taxon>
        <taxon>Neoptera</taxon>
        <taxon>Endopterygota</taxon>
        <taxon>Diptera</taxon>
        <taxon>Brachycera</taxon>
        <taxon>Muscomorpha</taxon>
        <taxon>Ephydroidea</taxon>
        <taxon>Drosophilidae</taxon>
        <taxon>Drosophila</taxon>
        <taxon>Sophophora</taxon>
    </lineage>
</organism>
<keyword evidence="2" id="KW-1185">Reference proteome</keyword>
<proteinExistence type="predicted"/>
<dbReference type="Proteomes" id="UP000007798">
    <property type="component" value="Unassembled WGS sequence"/>
</dbReference>
<sequence length="29" mass="3110">HTGTPYPRCADPLDSGILTARLAVASRRN</sequence>
<dbReference type="AlphaFoldDB" id="A0A0Q9WSK1"/>
<accession>A0A0Q9WSK1</accession>
<evidence type="ECO:0000313" key="1">
    <source>
        <dbReference type="EMBL" id="KRF98921.1"/>
    </source>
</evidence>
<dbReference type="InParanoid" id="A0A0Q9WSK1"/>
<name>A0A0Q9WSK1_DROWI</name>
<dbReference type="EMBL" id="CH963988">
    <property type="protein sequence ID" value="KRF98921.1"/>
    <property type="molecule type" value="Genomic_DNA"/>
</dbReference>
<evidence type="ECO:0000313" key="2">
    <source>
        <dbReference type="Proteomes" id="UP000007798"/>
    </source>
</evidence>
<feature type="non-terminal residue" evidence="1">
    <location>
        <position position="1"/>
    </location>
</feature>
<gene>
    <name evidence="1" type="primary">Dwil\GK27127</name>
    <name evidence="1" type="ORF">Dwil_GK27127</name>
</gene>
<reference evidence="1 2" key="1">
    <citation type="journal article" date="2007" name="Nature">
        <title>Evolution of genes and genomes on the Drosophila phylogeny.</title>
        <authorList>
            <consortium name="Drosophila 12 Genomes Consortium"/>
            <person name="Clark A.G."/>
            <person name="Eisen M.B."/>
            <person name="Smith D.R."/>
            <person name="Bergman C.M."/>
            <person name="Oliver B."/>
            <person name="Markow T.A."/>
            <person name="Kaufman T.C."/>
            <person name="Kellis M."/>
            <person name="Gelbart W."/>
            <person name="Iyer V.N."/>
            <person name="Pollard D.A."/>
            <person name="Sackton T.B."/>
            <person name="Larracuente A.M."/>
            <person name="Singh N.D."/>
            <person name="Abad J.P."/>
            <person name="Abt D.N."/>
            <person name="Adryan B."/>
            <person name="Aguade M."/>
            <person name="Akashi H."/>
            <person name="Anderson W.W."/>
            <person name="Aquadro C.F."/>
            <person name="Ardell D.H."/>
            <person name="Arguello R."/>
            <person name="Artieri C.G."/>
            <person name="Barbash D.A."/>
            <person name="Barker D."/>
            <person name="Barsanti P."/>
            <person name="Batterham P."/>
            <person name="Batzoglou S."/>
            <person name="Begun D."/>
            <person name="Bhutkar A."/>
            <person name="Blanco E."/>
            <person name="Bosak S.A."/>
            <person name="Bradley R.K."/>
            <person name="Brand A.D."/>
            <person name="Brent M.R."/>
            <person name="Brooks A.N."/>
            <person name="Brown R.H."/>
            <person name="Butlin R.K."/>
            <person name="Caggese C."/>
            <person name="Calvi B.R."/>
            <person name="Bernardo de Carvalho A."/>
            <person name="Caspi A."/>
            <person name="Castrezana S."/>
            <person name="Celniker S.E."/>
            <person name="Chang J.L."/>
            <person name="Chapple C."/>
            <person name="Chatterji S."/>
            <person name="Chinwalla A."/>
            <person name="Civetta A."/>
            <person name="Clifton S.W."/>
            <person name="Comeron J.M."/>
            <person name="Costello J.C."/>
            <person name="Coyne J.A."/>
            <person name="Daub J."/>
            <person name="David R.G."/>
            <person name="Delcher A.L."/>
            <person name="Delehaunty K."/>
            <person name="Do C.B."/>
            <person name="Ebling H."/>
            <person name="Edwards K."/>
            <person name="Eickbush T."/>
            <person name="Evans J.D."/>
            <person name="Filipski A."/>
            <person name="Findeiss S."/>
            <person name="Freyhult E."/>
            <person name="Fulton L."/>
            <person name="Fulton R."/>
            <person name="Garcia A.C."/>
            <person name="Gardiner A."/>
            <person name="Garfield D.A."/>
            <person name="Garvin B.E."/>
            <person name="Gibson G."/>
            <person name="Gilbert D."/>
            <person name="Gnerre S."/>
            <person name="Godfrey J."/>
            <person name="Good R."/>
            <person name="Gotea V."/>
            <person name="Gravely B."/>
            <person name="Greenberg A.J."/>
            <person name="Griffiths-Jones S."/>
            <person name="Gross S."/>
            <person name="Guigo R."/>
            <person name="Gustafson E.A."/>
            <person name="Haerty W."/>
            <person name="Hahn M.W."/>
            <person name="Halligan D.L."/>
            <person name="Halpern A.L."/>
            <person name="Halter G.M."/>
            <person name="Han M.V."/>
            <person name="Heger A."/>
            <person name="Hillier L."/>
            <person name="Hinrichs A.S."/>
            <person name="Holmes I."/>
            <person name="Hoskins R.A."/>
            <person name="Hubisz M.J."/>
            <person name="Hultmark D."/>
            <person name="Huntley M.A."/>
            <person name="Jaffe D.B."/>
            <person name="Jagadeeshan S."/>
            <person name="Jeck W.R."/>
            <person name="Johnson J."/>
            <person name="Jones C.D."/>
            <person name="Jordan W.C."/>
            <person name="Karpen G.H."/>
            <person name="Kataoka E."/>
            <person name="Keightley P.D."/>
            <person name="Kheradpour P."/>
            <person name="Kirkness E.F."/>
            <person name="Koerich L.B."/>
            <person name="Kristiansen K."/>
            <person name="Kudrna D."/>
            <person name="Kulathinal R.J."/>
            <person name="Kumar S."/>
            <person name="Kwok R."/>
            <person name="Lander E."/>
            <person name="Langley C.H."/>
            <person name="Lapoint R."/>
            <person name="Lazzaro B.P."/>
            <person name="Lee S.J."/>
            <person name="Levesque L."/>
            <person name="Li R."/>
            <person name="Lin C.F."/>
            <person name="Lin M.F."/>
            <person name="Lindblad-Toh K."/>
            <person name="Llopart A."/>
            <person name="Long M."/>
            <person name="Low L."/>
            <person name="Lozovsky E."/>
            <person name="Lu J."/>
            <person name="Luo M."/>
            <person name="Machado C.A."/>
            <person name="Makalowski W."/>
            <person name="Marzo M."/>
            <person name="Matsuda M."/>
            <person name="Matzkin L."/>
            <person name="McAllister B."/>
            <person name="McBride C.S."/>
            <person name="McKernan B."/>
            <person name="McKernan K."/>
            <person name="Mendez-Lago M."/>
            <person name="Minx P."/>
            <person name="Mollenhauer M.U."/>
            <person name="Montooth K."/>
            <person name="Mount S.M."/>
            <person name="Mu X."/>
            <person name="Myers E."/>
            <person name="Negre B."/>
            <person name="Newfeld S."/>
            <person name="Nielsen R."/>
            <person name="Noor M.A."/>
            <person name="O'Grady P."/>
            <person name="Pachter L."/>
            <person name="Papaceit M."/>
            <person name="Parisi M.J."/>
            <person name="Parisi M."/>
            <person name="Parts L."/>
            <person name="Pedersen J.S."/>
            <person name="Pesole G."/>
            <person name="Phillippy A.M."/>
            <person name="Ponting C.P."/>
            <person name="Pop M."/>
            <person name="Porcelli D."/>
            <person name="Powell J.R."/>
            <person name="Prohaska S."/>
            <person name="Pruitt K."/>
            <person name="Puig M."/>
            <person name="Quesneville H."/>
            <person name="Ram K.R."/>
            <person name="Rand D."/>
            <person name="Rasmussen M.D."/>
            <person name="Reed L.K."/>
            <person name="Reenan R."/>
            <person name="Reily A."/>
            <person name="Remington K.A."/>
            <person name="Rieger T.T."/>
            <person name="Ritchie M.G."/>
            <person name="Robin C."/>
            <person name="Rogers Y.H."/>
            <person name="Rohde C."/>
            <person name="Rozas J."/>
            <person name="Rubenfield M.J."/>
            <person name="Ruiz A."/>
            <person name="Russo S."/>
            <person name="Salzberg S.L."/>
            <person name="Sanchez-Gracia A."/>
            <person name="Saranga D.J."/>
            <person name="Sato H."/>
            <person name="Schaeffer S.W."/>
            <person name="Schatz M.C."/>
            <person name="Schlenke T."/>
            <person name="Schwartz R."/>
            <person name="Segarra C."/>
            <person name="Singh R.S."/>
            <person name="Sirot L."/>
            <person name="Sirota M."/>
            <person name="Sisneros N.B."/>
            <person name="Smith C.D."/>
            <person name="Smith T.F."/>
            <person name="Spieth J."/>
            <person name="Stage D.E."/>
            <person name="Stark A."/>
            <person name="Stephan W."/>
            <person name="Strausberg R.L."/>
            <person name="Strempel S."/>
            <person name="Sturgill D."/>
            <person name="Sutton G."/>
            <person name="Sutton G.G."/>
            <person name="Tao W."/>
            <person name="Teichmann S."/>
            <person name="Tobari Y.N."/>
            <person name="Tomimura Y."/>
            <person name="Tsolas J.M."/>
            <person name="Valente V.L."/>
            <person name="Venter E."/>
            <person name="Venter J.C."/>
            <person name="Vicario S."/>
            <person name="Vieira F.G."/>
            <person name="Vilella A.J."/>
            <person name="Villasante A."/>
            <person name="Walenz B."/>
            <person name="Wang J."/>
            <person name="Wasserman M."/>
            <person name="Watts T."/>
            <person name="Wilson D."/>
            <person name="Wilson R.K."/>
            <person name="Wing R.A."/>
            <person name="Wolfner M.F."/>
            <person name="Wong A."/>
            <person name="Wong G.K."/>
            <person name="Wu C.I."/>
            <person name="Wu G."/>
            <person name="Yamamoto D."/>
            <person name="Yang H.P."/>
            <person name="Yang S.P."/>
            <person name="Yorke J.A."/>
            <person name="Yoshida K."/>
            <person name="Zdobnov E."/>
            <person name="Zhang P."/>
            <person name="Zhang Y."/>
            <person name="Zimin A.V."/>
            <person name="Baldwin J."/>
            <person name="Abdouelleil A."/>
            <person name="Abdulkadir J."/>
            <person name="Abebe A."/>
            <person name="Abera B."/>
            <person name="Abreu J."/>
            <person name="Acer S.C."/>
            <person name="Aftuck L."/>
            <person name="Alexander A."/>
            <person name="An P."/>
            <person name="Anderson E."/>
            <person name="Anderson S."/>
            <person name="Arachi H."/>
            <person name="Azer M."/>
            <person name="Bachantsang P."/>
            <person name="Barry A."/>
            <person name="Bayul T."/>
            <person name="Berlin A."/>
            <person name="Bessette D."/>
            <person name="Bloom T."/>
            <person name="Blye J."/>
            <person name="Boguslavskiy L."/>
            <person name="Bonnet C."/>
            <person name="Boukhgalter B."/>
            <person name="Bourzgui I."/>
            <person name="Brown A."/>
            <person name="Cahill P."/>
            <person name="Channer S."/>
            <person name="Cheshatsang Y."/>
            <person name="Chuda L."/>
            <person name="Citroen M."/>
            <person name="Collymore A."/>
            <person name="Cooke P."/>
            <person name="Costello M."/>
            <person name="D'Aco K."/>
            <person name="Daza R."/>
            <person name="De Haan G."/>
            <person name="DeGray S."/>
            <person name="DeMaso C."/>
            <person name="Dhargay N."/>
            <person name="Dooley K."/>
            <person name="Dooley E."/>
            <person name="Doricent M."/>
            <person name="Dorje P."/>
            <person name="Dorjee K."/>
            <person name="Dupes A."/>
            <person name="Elong R."/>
            <person name="Falk J."/>
            <person name="Farina A."/>
            <person name="Faro S."/>
            <person name="Ferguson D."/>
            <person name="Fisher S."/>
            <person name="Foley C.D."/>
            <person name="Franke A."/>
            <person name="Friedrich D."/>
            <person name="Gadbois L."/>
            <person name="Gearin G."/>
            <person name="Gearin C.R."/>
            <person name="Giannoukos G."/>
            <person name="Goode T."/>
            <person name="Graham J."/>
            <person name="Grandbois E."/>
            <person name="Grewal S."/>
            <person name="Gyaltsen K."/>
            <person name="Hafez N."/>
            <person name="Hagos B."/>
            <person name="Hall J."/>
            <person name="Henson C."/>
            <person name="Hollinger A."/>
            <person name="Honan T."/>
            <person name="Huard M.D."/>
            <person name="Hughes L."/>
            <person name="Hurhula B."/>
            <person name="Husby M.E."/>
            <person name="Kamat A."/>
            <person name="Kanga B."/>
            <person name="Kashin S."/>
            <person name="Khazanovich D."/>
            <person name="Kisner P."/>
            <person name="Lance K."/>
            <person name="Lara M."/>
            <person name="Lee W."/>
            <person name="Lennon N."/>
            <person name="Letendre F."/>
            <person name="LeVine R."/>
            <person name="Lipovsky A."/>
            <person name="Liu X."/>
            <person name="Liu J."/>
            <person name="Liu S."/>
            <person name="Lokyitsang T."/>
            <person name="Lokyitsang Y."/>
            <person name="Lubonja R."/>
            <person name="Lui A."/>
            <person name="MacDonald P."/>
            <person name="Magnisalis V."/>
            <person name="Maru K."/>
            <person name="Matthews C."/>
            <person name="McCusker W."/>
            <person name="McDonough S."/>
            <person name="Mehta T."/>
            <person name="Meldrim J."/>
            <person name="Meneus L."/>
            <person name="Mihai O."/>
            <person name="Mihalev A."/>
            <person name="Mihova T."/>
            <person name="Mittelman R."/>
            <person name="Mlenga V."/>
            <person name="Montmayeur A."/>
            <person name="Mulrain L."/>
            <person name="Navidi A."/>
            <person name="Naylor J."/>
            <person name="Negash T."/>
            <person name="Nguyen T."/>
            <person name="Nguyen N."/>
            <person name="Nicol R."/>
            <person name="Norbu C."/>
            <person name="Norbu N."/>
            <person name="Novod N."/>
            <person name="O'Neill B."/>
            <person name="Osman S."/>
            <person name="Markiewicz E."/>
            <person name="Oyono O.L."/>
            <person name="Patti C."/>
            <person name="Phunkhang P."/>
            <person name="Pierre F."/>
            <person name="Priest M."/>
            <person name="Raghuraman S."/>
            <person name="Rege F."/>
            <person name="Reyes R."/>
            <person name="Rise C."/>
            <person name="Rogov P."/>
            <person name="Ross K."/>
            <person name="Ryan E."/>
            <person name="Settipalli S."/>
            <person name="Shea T."/>
            <person name="Sherpa N."/>
            <person name="Shi L."/>
            <person name="Shih D."/>
            <person name="Sparrow T."/>
            <person name="Spaulding J."/>
            <person name="Stalker J."/>
            <person name="Stange-Thomann N."/>
            <person name="Stavropoulos S."/>
            <person name="Stone C."/>
            <person name="Strader C."/>
            <person name="Tesfaye S."/>
            <person name="Thomson T."/>
            <person name="Thoulutsang Y."/>
            <person name="Thoulutsang D."/>
            <person name="Topham K."/>
            <person name="Topping I."/>
            <person name="Tsamla T."/>
            <person name="Vassiliev H."/>
            <person name="Vo A."/>
            <person name="Wangchuk T."/>
            <person name="Wangdi T."/>
            <person name="Weiand M."/>
            <person name="Wilkinson J."/>
            <person name="Wilson A."/>
            <person name="Yadav S."/>
            <person name="Young G."/>
            <person name="Yu Q."/>
            <person name="Zembek L."/>
            <person name="Zhong D."/>
            <person name="Zimmer A."/>
            <person name="Zwirko Z."/>
            <person name="Jaffe D.B."/>
            <person name="Alvarez P."/>
            <person name="Brockman W."/>
            <person name="Butler J."/>
            <person name="Chin C."/>
            <person name="Gnerre S."/>
            <person name="Grabherr M."/>
            <person name="Kleber M."/>
            <person name="Mauceli E."/>
            <person name="MacCallum I."/>
        </authorList>
    </citation>
    <scope>NUCLEOTIDE SEQUENCE [LARGE SCALE GENOMIC DNA]</scope>
    <source>
        <strain evidence="2">Tucson 14030-0811.24</strain>
    </source>
</reference>